<dbReference type="InterPro" id="IPR011006">
    <property type="entry name" value="CheY-like_superfamily"/>
</dbReference>
<dbReference type="InterPro" id="IPR005467">
    <property type="entry name" value="His_kinase_dom"/>
</dbReference>
<dbReference type="CDD" id="cd17580">
    <property type="entry name" value="REC_2_DhkD-like"/>
    <property type="match status" value="1"/>
</dbReference>
<dbReference type="InterPro" id="IPR003594">
    <property type="entry name" value="HATPase_dom"/>
</dbReference>
<dbReference type="PANTHER" id="PTHR43547">
    <property type="entry name" value="TWO-COMPONENT HISTIDINE KINASE"/>
    <property type="match status" value="1"/>
</dbReference>
<dbReference type="InterPro" id="IPR013767">
    <property type="entry name" value="PAS_fold"/>
</dbReference>
<dbReference type="SUPFAM" id="SSF55785">
    <property type="entry name" value="PYP-like sensor domain (PAS domain)"/>
    <property type="match status" value="3"/>
</dbReference>
<dbReference type="Gene3D" id="3.40.50.2300">
    <property type="match status" value="1"/>
</dbReference>
<dbReference type="Gene3D" id="3.30.565.10">
    <property type="entry name" value="Histidine kinase-like ATPase, C-terminal domain"/>
    <property type="match status" value="1"/>
</dbReference>
<evidence type="ECO:0000256" key="4">
    <source>
        <dbReference type="ARBA" id="ARBA00022553"/>
    </source>
</evidence>
<keyword evidence="5 11" id="KW-0808">Transferase</keyword>
<dbReference type="Gene3D" id="1.10.287.130">
    <property type="match status" value="1"/>
</dbReference>
<dbReference type="FunFam" id="3.30.565.10:FF:000006">
    <property type="entry name" value="Sensor histidine kinase WalK"/>
    <property type="match status" value="1"/>
</dbReference>
<feature type="domain" description="PAS" evidence="10">
    <location>
        <begin position="293"/>
        <end position="341"/>
    </location>
</feature>
<dbReference type="Pfam" id="PF13188">
    <property type="entry name" value="PAS_8"/>
    <property type="match status" value="1"/>
</dbReference>
<dbReference type="NCBIfam" id="TIGR00229">
    <property type="entry name" value="sensory_box"/>
    <property type="match status" value="1"/>
</dbReference>
<feature type="domain" description="Histidine kinase" evidence="8">
    <location>
        <begin position="435"/>
        <end position="652"/>
    </location>
</feature>
<dbReference type="AlphaFoldDB" id="A0A242MMW3"/>
<dbReference type="Pfam" id="PF02518">
    <property type="entry name" value="HATPase_c"/>
    <property type="match status" value="1"/>
</dbReference>
<sequence length="802" mass="89168">MALQRRFRDEDQTQKNNGAEMTVSLDNFAVRRQRKWLSAMSCVVGDAVIVTDALGKITFLNAEAARLTQWTRGNALGKPLRRVLRLVTEGPDSSNDCGISRGLRAGAAPRTSRLALLIPKDHSKLPVEHAILPFWHAKAKIAGSLVIFRDATAQNDQRERLSSELRYPDDIIATISDPFVVLDSEFRIKTASMSFYRTFDIAKDKVEGQLIYVVDGGRWDVARVRTMLNAVISRRLPVAGCCLETVVLRTVGKRVMLLNAQFLEASNNESNLIVLTIEDITERRRADAALKASELSYRRLFQSAKDGILILDALTLEIIDANPFLTELVGYSREELLGKELWEIGFFGDKASSQAVYRELQKRGYVRYDHLPLETKKGISAEVEFISNVYLVGQRAVAQCNIRDISERSGMQKTMREQAEALSDLHLRKDEFLAMLSHELRNPLAPIANAVHLLRMHESDDPIQQKACIIIQRQVVQLTHLVDDLMDVSRITSGRVLLRNETVAANDIIEHAVETTRPLMEQRGHSLLVSRSQNPIWLHADPARLEQVVVNLLTNAAKYTDEGGRIWLTVEQDQEECVIRLRDTGVGIAPELLPRIFDLFAQAERSLARSRGGLGVGLALVHQMVELHGGGVEVFSTPGQGSEFVVRLPVVHSPTPKPSLVPRETTGIPAHSLRVLVVDDNADTADSLALIVELSGHTVRTVHDGHAAIRAAEEFRPEVVLLDIGLPGVTGYEVATWMRLQEQLKSVVLVAITGYGQESDRQLALKAGFNHHLVKPVDFSKIETILDMAAKGLSSLTTERHA</sequence>
<dbReference type="GO" id="GO:0008168">
    <property type="term" value="F:methyltransferase activity"/>
    <property type="evidence" value="ECO:0007669"/>
    <property type="project" value="UniProtKB-KW"/>
</dbReference>
<feature type="domain" description="Response regulatory" evidence="9">
    <location>
        <begin position="674"/>
        <end position="790"/>
    </location>
</feature>
<proteinExistence type="predicted"/>
<organism evidence="11 12">
    <name type="scientific">Caballeronia sordidicola</name>
    <name type="common">Burkholderia sordidicola</name>
    <dbReference type="NCBI Taxonomy" id="196367"/>
    <lineage>
        <taxon>Bacteria</taxon>
        <taxon>Pseudomonadati</taxon>
        <taxon>Pseudomonadota</taxon>
        <taxon>Betaproteobacteria</taxon>
        <taxon>Burkholderiales</taxon>
        <taxon>Burkholderiaceae</taxon>
        <taxon>Caballeronia</taxon>
    </lineage>
</organism>
<dbReference type="SMART" id="SM00091">
    <property type="entry name" value="PAS"/>
    <property type="match status" value="3"/>
</dbReference>
<dbReference type="Pfam" id="PF13426">
    <property type="entry name" value="PAS_9"/>
    <property type="match status" value="1"/>
</dbReference>
<dbReference type="InterPro" id="IPR004358">
    <property type="entry name" value="Sig_transdc_His_kin-like_C"/>
</dbReference>
<keyword evidence="11" id="KW-0489">Methyltransferase</keyword>
<dbReference type="InterPro" id="IPR036097">
    <property type="entry name" value="HisK_dim/P_sf"/>
</dbReference>
<dbReference type="PROSITE" id="PS50109">
    <property type="entry name" value="HIS_KIN"/>
    <property type="match status" value="1"/>
</dbReference>
<dbReference type="InterPro" id="IPR000014">
    <property type="entry name" value="PAS"/>
</dbReference>
<dbReference type="SMART" id="SM00448">
    <property type="entry name" value="REC"/>
    <property type="match status" value="1"/>
</dbReference>
<feature type="domain" description="PAS" evidence="10">
    <location>
        <begin position="32"/>
        <end position="87"/>
    </location>
</feature>
<evidence type="ECO:0000256" key="3">
    <source>
        <dbReference type="ARBA" id="ARBA00012438"/>
    </source>
</evidence>
<evidence type="ECO:0000313" key="12">
    <source>
        <dbReference type="Proteomes" id="UP000195221"/>
    </source>
</evidence>
<dbReference type="Pfam" id="PF00989">
    <property type="entry name" value="PAS"/>
    <property type="match status" value="1"/>
</dbReference>
<keyword evidence="6" id="KW-0418">Kinase</keyword>
<dbReference type="Gene3D" id="3.30.450.20">
    <property type="entry name" value="PAS domain"/>
    <property type="match status" value="3"/>
</dbReference>
<dbReference type="InterPro" id="IPR035965">
    <property type="entry name" value="PAS-like_dom_sf"/>
</dbReference>
<dbReference type="GO" id="GO:0005886">
    <property type="term" value="C:plasma membrane"/>
    <property type="evidence" value="ECO:0007669"/>
    <property type="project" value="UniProtKB-SubCell"/>
</dbReference>
<dbReference type="PROSITE" id="PS50112">
    <property type="entry name" value="PAS"/>
    <property type="match status" value="2"/>
</dbReference>
<dbReference type="PANTHER" id="PTHR43547:SF2">
    <property type="entry name" value="HYBRID SIGNAL TRANSDUCTION HISTIDINE KINASE C"/>
    <property type="match status" value="1"/>
</dbReference>
<dbReference type="InterPro" id="IPR003661">
    <property type="entry name" value="HisK_dim/P_dom"/>
</dbReference>
<dbReference type="Pfam" id="PF00512">
    <property type="entry name" value="HisKA"/>
    <property type="match status" value="1"/>
</dbReference>
<dbReference type="Proteomes" id="UP000195221">
    <property type="component" value="Unassembled WGS sequence"/>
</dbReference>
<evidence type="ECO:0000256" key="2">
    <source>
        <dbReference type="ARBA" id="ARBA00004429"/>
    </source>
</evidence>
<dbReference type="GO" id="GO:0000155">
    <property type="term" value="F:phosphorelay sensor kinase activity"/>
    <property type="evidence" value="ECO:0007669"/>
    <property type="project" value="InterPro"/>
</dbReference>
<dbReference type="InterPro" id="IPR036890">
    <property type="entry name" value="HATPase_C_sf"/>
</dbReference>
<dbReference type="GO" id="GO:0032259">
    <property type="term" value="P:methylation"/>
    <property type="evidence" value="ECO:0007669"/>
    <property type="project" value="UniProtKB-KW"/>
</dbReference>
<name>A0A242MMW3_CABSO</name>
<accession>A0A242MMW3</accession>
<evidence type="ECO:0000256" key="6">
    <source>
        <dbReference type="ARBA" id="ARBA00022777"/>
    </source>
</evidence>
<evidence type="ECO:0000259" key="8">
    <source>
        <dbReference type="PROSITE" id="PS50109"/>
    </source>
</evidence>
<dbReference type="EMBL" id="NBTZ01000096">
    <property type="protein sequence ID" value="OTP72104.1"/>
    <property type="molecule type" value="Genomic_DNA"/>
</dbReference>
<dbReference type="Pfam" id="PF00072">
    <property type="entry name" value="Response_reg"/>
    <property type="match status" value="1"/>
</dbReference>
<comment type="catalytic activity">
    <reaction evidence="1">
        <text>ATP + protein L-histidine = ADP + protein N-phospho-L-histidine.</text>
        <dbReference type="EC" id="2.7.13.3"/>
    </reaction>
</comment>
<evidence type="ECO:0000313" key="11">
    <source>
        <dbReference type="EMBL" id="OTP72104.1"/>
    </source>
</evidence>
<feature type="modified residue" description="4-aspartylphosphate" evidence="7">
    <location>
        <position position="723"/>
    </location>
</feature>
<dbReference type="CDD" id="cd00130">
    <property type="entry name" value="PAS"/>
    <property type="match status" value="2"/>
</dbReference>
<dbReference type="CDD" id="cd00082">
    <property type="entry name" value="HisKA"/>
    <property type="match status" value="1"/>
</dbReference>
<comment type="caution">
    <text evidence="11">The sequence shown here is derived from an EMBL/GenBank/DDBJ whole genome shotgun (WGS) entry which is preliminary data.</text>
</comment>
<dbReference type="SMART" id="SM00387">
    <property type="entry name" value="HATPase_c"/>
    <property type="match status" value="1"/>
</dbReference>
<dbReference type="PROSITE" id="PS50110">
    <property type="entry name" value="RESPONSE_REGULATORY"/>
    <property type="match status" value="1"/>
</dbReference>
<gene>
    <name evidence="11" type="ORF">PAMC26577_21950</name>
</gene>
<evidence type="ECO:0000259" key="10">
    <source>
        <dbReference type="PROSITE" id="PS50112"/>
    </source>
</evidence>
<dbReference type="SUPFAM" id="SSF55874">
    <property type="entry name" value="ATPase domain of HSP90 chaperone/DNA topoisomerase II/histidine kinase"/>
    <property type="match status" value="1"/>
</dbReference>
<protein>
    <recommendedName>
        <fullName evidence="3">histidine kinase</fullName>
        <ecNumber evidence="3">2.7.13.3</ecNumber>
    </recommendedName>
</protein>
<dbReference type="SMART" id="SM00388">
    <property type="entry name" value="HisKA"/>
    <property type="match status" value="1"/>
</dbReference>
<evidence type="ECO:0000256" key="1">
    <source>
        <dbReference type="ARBA" id="ARBA00000085"/>
    </source>
</evidence>
<dbReference type="GO" id="GO:0006355">
    <property type="term" value="P:regulation of DNA-templated transcription"/>
    <property type="evidence" value="ECO:0007669"/>
    <property type="project" value="InterPro"/>
</dbReference>
<reference evidence="11 12" key="1">
    <citation type="submission" date="2017-03" db="EMBL/GenBank/DDBJ databases">
        <title>Genome analysis of strain PAMC 26577.</title>
        <authorList>
            <person name="Oh H.-M."/>
            <person name="Yang J.-A."/>
        </authorList>
    </citation>
    <scope>NUCLEOTIDE SEQUENCE [LARGE SCALE GENOMIC DNA]</scope>
    <source>
        <strain evidence="11 12">PAMC 26577</strain>
    </source>
</reference>
<dbReference type="PRINTS" id="PR00344">
    <property type="entry name" value="BCTRLSENSOR"/>
</dbReference>
<dbReference type="InterPro" id="IPR001789">
    <property type="entry name" value="Sig_transdc_resp-reg_receiver"/>
</dbReference>
<dbReference type="SUPFAM" id="SSF47384">
    <property type="entry name" value="Homodimeric domain of signal transducing histidine kinase"/>
    <property type="match status" value="1"/>
</dbReference>
<evidence type="ECO:0000256" key="7">
    <source>
        <dbReference type="PROSITE-ProRule" id="PRU00169"/>
    </source>
</evidence>
<dbReference type="SUPFAM" id="SSF52172">
    <property type="entry name" value="CheY-like"/>
    <property type="match status" value="1"/>
</dbReference>
<keyword evidence="4 7" id="KW-0597">Phosphoprotein</keyword>
<dbReference type="EC" id="2.7.13.3" evidence="3"/>
<comment type="subcellular location">
    <subcellularLocation>
        <location evidence="2">Cell inner membrane</location>
        <topology evidence="2">Multi-pass membrane protein</topology>
    </subcellularLocation>
</comment>
<evidence type="ECO:0000259" key="9">
    <source>
        <dbReference type="PROSITE" id="PS50110"/>
    </source>
</evidence>
<evidence type="ECO:0000256" key="5">
    <source>
        <dbReference type="ARBA" id="ARBA00022679"/>
    </source>
</evidence>